<reference evidence="1" key="1">
    <citation type="submission" date="2023-03" db="EMBL/GenBank/DDBJ databases">
        <title>Massive genome expansion in bonnet fungi (Mycena s.s.) driven by repeated elements and novel gene families across ecological guilds.</title>
        <authorList>
            <consortium name="Lawrence Berkeley National Laboratory"/>
            <person name="Harder C.B."/>
            <person name="Miyauchi S."/>
            <person name="Viragh M."/>
            <person name="Kuo A."/>
            <person name="Thoen E."/>
            <person name="Andreopoulos B."/>
            <person name="Lu D."/>
            <person name="Skrede I."/>
            <person name="Drula E."/>
            <person name="Henrissat B."/>
            <person name="Morin E."/>
            <person name="Kohler A."/>
            <person name="Barry K."/>
            <person name="LaButti K."/>
            <person name="Morin E."/>
            <person name="Salamov A."/>
            <person name="Lipzen A."/>
            <person name="Mereny Z."/>
            <person name="Hegedus B."/>
            <person name="Baldrian P."/>
            <person name="Stursova M."/>
            <person name="Weitz H."/>
            <person name="Taylor A."/>
            <person name="Grigoriev I.V."/>
            <person name="Nagy L.G."/>
            <person name="Martin F."/>
            <person name="Kauserud H."/>
        </authorList>
    </citation>
    <scope>NUCLEOTIDE SEQUENCE</scope>
    <source>
        <strain evidence="1">CBHHK067</strain>
    </source>
</reference>
<gene>
    <name evidence="1" type="ORF">B0H17DRAFT_1132732</name>
</gene>
<sequence length="160" mass="18387">MLQLCRAEDGAVQGHTREREQGGDPAAYCEHDLLERTPRLRWITTLLPAFVRMLQIASAGPVYNTVWCCQFRESSPNVTTPTIEVHEIDQLFTVLYRISFDQQLRFISLVDILDFLPLKELRQRRLQPPQEFSAVTSRVAAGHKPIVLDPPQNMVHLPRI</sequence>
<comment type="caution">
    <text evidence="1">The sequence shown here is derived from an EMBL/GenBank/DDBJ whole genome shotgun (WGS) entry which is preliminary data.</text>
</comment>
<protein>
    <submittedName>
        <fullName evidence="1">Uncharacterized protein</fullName>
    </submittedName>
</protein>
<dbReference type="AlphaFoldDB" id="A0AAD7DJC4"/>
<keyword evidence="2" id="KW-1185">Reference proteome</keyword>
<proteinExistence type="predicted"/>
<accession>A0AAD7DJC4</accession>
<organism evidence="1 2">
    <name type="scientific">Mycena rosella</name>
    <name type="common">Pink bonnet</name>
    <name type="synonym">Agaricus rosellus</name>
    <dbReference type="NCBI Taxonomy" id="1033263"/>
    <lineage>
        <taxon>Eukaryota</taxon>
        <taxon>Fungi</taxon>
        <taxon>Dikarya</taxon>
        <taxon>Basidiomycota</taxon>
        <taxon>Agaricomycotina</taxon>
        <taxon>Agaricomycetes</taxon>
        <taxon>Agaricomycetidae</taxon>
        <taxon>Agaricales</taxon>
        <taxon>Marasmiineae</taxon>
        <taxon>Mycenaceae</taxon>
        <taxon>Mycena</taxon>
    </lineage>
</organism>
<evidence type="ECO:0000313" key="2">
    <source>
        <dbReference type="Proteomes" id="UP001221757"/>
    </source>
</evidence>
<name>A0AAD7DJC4_MYCRO</name>
<dbReference type="EMBL" id="JARKIE010000048">
    <property type="protein sequence ID" value="KAJ7693023.1"/>
    <property type="molecule type" value="Genomic_DNA"/>
</dbReference>
<evidence type="ECO:0000313" key="1">
    <source>
        <dbReference type="EMBL" id="KAJ7693023.1"/>
    </source>
</evidence>
<dbReference type="Proteomes" id="UP001221757">
    <property type="component" value="Unassembled WGS sequence"/>
</dbReference>